<organism evidence="2 3">
    <name type="scientific">Funiculus sociatus GB2-A5</name>
    <dbReference type="NCBI Taxonomy" id="2933946"/>
    <lineage>
        <taxon>Bacteria</taxon>
        <taxon>Bacillati</taxon>
        <taxon>Cyanobacteriota</taxon>
        <taxon>Cyanophyceae</taxon>
        <taxon>Coleofasciculales</taxon>
        <taxon>Coleofasciculaceae</taxon>
        <taxon>Funiculus</taxon>
    </lineage>
</organism>
<evidence type="ECO:0000313" key="3">
    <source>
        <dbReference type="Proteomes" id="UP001442494"/>
    </source>
</evidence>
<keyword evidence="3" id="KW-1185">Reference proteome</keyword>
<feature type="transmembrane region" description="Helical" evidence="1">
    <location>
        <begin position="25"/>
        <end position="50"/>
    </location>
</feature>
<keyword evidence="1" id="KW-1133">Transmembrane helix</keyword>
<sequence length="154" mass="17222">MRPDLEALEISQGELKRLTGVDFDLDVCCLLGNLLTSVAVYILFVILGYFIEFPKIIAVVTITTAIGSITWAIKSIDNKDRKKLINLLNEVNKYNAAIKSINVSDDLEEAGNIKFKIDNRRKLINALGLTRADVVRALKTEKVLRLNKDFIASN</sequence>
<dbReference type="Proteomes" id="UP001442494">
    <property type="component" value="Unassembled WGS sequence"/>
</dbReference>
<proteinExistence type="predicted"/>
<keyword evidence="1" id="KW-0812">Transmembrane</keyword>
<feature type="transmembrane region" description="Helical" evidence="1">
    <location>
        <begin position="56"/>
        <end position="73"/>
    </location>
</feature>
<gene>
    <name evidence="2" type="ORF">NDI37_01990</name>
</gene>
<dbReference type="RefSeq" id="WP_190427959.1">
    <property type="nucleotide sequence ID" value="NZ_JAMPKK010000002.1"/>
</dbReference>
<keyword evidence="1" id="KW-0472">Membrane</keyword>
<evidence type="ECO:0000256" key="1">
    <source>
        <dbReference type="SAM" id="Phobius"/>
    </source>
</evidence>
<protein>
    <submittedName>
        <fullName evidence="2">Uncharacterized protein</fullName>
    </submittedName>
</protein>
<dbReference type="EMBL" id="JAMPKK010000002">
    <property type="protein sequence ID" value="MEP0863236.1"/>
    <property type="molecule type" value="Genomic_DNA"/>
</dbReference>
<reference evidence="2 3" key="1">
    <citation type="submission" date="2022-04" db="EMBL/GenBank/DDBJ databases">
        <title>Positive selection, recombination, and allopatry shape intraspecific diversity of widespread and dominant cyanobacteria.</title>
        <authorList>
            <person name="Wei J."/>
            <person name="Shu W."/>
            <person name="Hu C."/>
        </authorList>
    </citation>
    <scope>NUCLEOTIDE SEQUENCE [LARGE SCALE GENOMIC DNA]</scope>
    <source>
        <strain evidence="2 3">GB2-A5</strain>
    </source>
</reference>
<name>A0ABV0JIK6_9CYAN</name>
<evidence type="ECO:0000313" key="2">
    <source>
        <dbReference type="EMBL" id="MEP0863236.1"/>
    </source>
</evidence>
<comment type="caution">
    <text evidence="2">The sequence shown here is derived from an EMBL/GenBank/DDBJ whole genome shotgun (WGS) entry which is preliminary data.</text>
</comment>
<accession>A0ABV0JIK6</accession>